<dbReference type="Proteomes" id="UP001234297">
    <property type="component" value="Chromosome 4"/>
</dbReference>
<name>A0ACC2KC10_PERAE</name>
<proteinExistence type="predicted"/>
<sequence length="87" mass="9965">MLNYSEQQSHYYQPSTYQNSVYQQATPTHSQQPPTSYQPPVAATSTYSQQSLASYQQPVMADGCYQQQQPPLHQVSQVCDTNKRPRH</sequence>
<reference evidence="1 2" key="1">
    <citation type="journal article" date="2022" name="Hortic Res">
        <title>A haplotype resolved chromosomal level avocado genome allows analysis of novel avocado genes.</title>
        <authorList>
            <person name="Nath O."/>
            <person name="Fletcher S.J."/>
            <person name="Hayward A."/>
            <person name="Shaw L.M."/>
            <person name="Masouleh A.K."/>
            <person name="Furtado A."/>
            <person name="Henry R.J."/>
            <person name="Mitter N."/>
        </authorList>
    </citation>
    <scope>NUCLEOTIDE SEQUENCE [LARGE SCALE GENOMIC DNA]</scope>
    <source>
        <strain evidence="2">cv. Hass</strain>
    </source>
</reference>
<accession>A0ACC2KC10</accession>
<protein>
    <submittedName>
        <fullName evidence="1">Uncharacterized protein</fullName>
    </submittedName>
</protein>
<comment type="caution">
    <text evidence="1">The sequence shown here is derived from an EMBL/GenBank/DDBJ whole genome shotgun (WGS) entry which is preliminary data.</text>
</comment>
<evidence type="ECO:0000313" key="1">
    <source>
        <dbReference type="EMBL" id="KAJ8618683.1"/>
    </source>
</evidence>
<evidence type="ECO:0000313" key="2">
    <source>
        <dbReference type="Proteomes" id="UP001234297"/>
    </source>
</evidence>
<dbReference type="EMBL" id="CM056812">
    <property type="protein sequence ID" value="KAJ8618683.1"/>
    <property type="molecule type" value="Genomic_DNA"/>
</dbReference>
<organism evidence="1 2">
    <name type="scientific">Persea americana</name>
    <name type="common">Avocado</name>
    <dbReference type="NCBI Taxonomy" id="3435"/>
    <lineage>
        <taxon>Eukaryota</taxon>
        <taxon>Viridiplantae</taxon>
        <taxon>Streptophyta</taxon>
        <taxon>Embryophyta</taxon>
        <taxon>Tracheophyta</taxon>
        <taxon>Spermatophyta</taxon>
        <taxon>Magnoliopsida</taxon>
        <taxon>Magnoliidae</taxon>
        <taxon>Laurales</taxon>
        <taxon>Lauraceae</taxon>
        <taxon>Persea</taxon>
    </lineage>
</organism>
<keyword evidence="2" id="KW-1185">Reference proteome</keyword>
<gene>
    <name evidence="1" type="ORF">MRB53_014869</name>
</gene>